<dbReference type="Proteomes" id="UP001204144">
    <property type="component" value="Unassembled WGS sequence"/>
</dbReference>
<keyword evidence="3" id="KW-1185">Reference proteome</keyword>
<dbReference type="GO" id="GO:0003677">
    <property type="term" value="F:DNA binding"/>
    <property type="evidence" value="ECO:0007669"/>
    <property type="project" value="InterPro"/>
</dbReference>
<evidence type="ECO:0000259" key="1">
    <source>
        <dbReference type="SMART" id="SM01321"/>
    </source>
</evidence>
<sequence length="193" mass="22758">MQFYNKSIYHVYNQGNNRQRIFFERNDYLRFLQKINVLVKPNCDLLAYCLMPNHFHILIQTTDRSLENIKVGNIDLTKITNSFRLLLSEFAKEVNIKYNRSGSLFRQKTKFSLVDNGNPKYPKNVIKYVLANPLESKLVSNLDDWEYSSFLDMVGKRNGKLCDFDLCKEVFQLTLEDLKDIGNGYDDILYLKE</sequence>
<dbReference type="GO" id="GO:0004803">
    <property type="term" value="F:transposase activity"/>
    <property type="evidence" value="ECO:0007669"/>
    <property type="project" value="InterPro"/>
</dbReference>
<name>A0AAE3KQQ8_9BACT</name>
<dbReference type="RefSeq" id="WP_255035095.1">
    <property type="nucleotide sequence ID" value="NZ_RJUF01000001.1"/>
</dbReference>
<protein>
    <submittedName>
        <fullName evidence="2">Transposase</fullName>
    </submittedName>
</protein>
<gene>
    <name evidence="2" type="ORF">EGI31_00235</name>
</gene>
<dbReference type="PANTHER" id="PTHR34322:SF2">
    <property type="entry name" value="TRANSPOSASE IS200-LIKE DOMAIN-CONTAINING PROTEIN"/>
    <property type="match status" value="1"/>
</dbReference>
<evidence type="ECO:0000313" key="3">
    <source>
        <dbReference type="Proteomes" id="UP001204144"/>
    </source>
</evidence>
<dbReference type="InterPro" id="IPR002686">
    <property type="entry name" value="Transposase_17"/>
</dbReference>
<dbReference type="SUPFAM" id="SSF143422">
    <property type="entry name" value="Transposase IS200-like"/>
    <property type="match status" value="1"/>
</dbReference>
<feature type="domain" description="Transposase IS200-like" evidence="1">
    <location>
        <begin position="4"/>
        <end position="132"/>
    </location>
</feature>
<proteinExistence type="predicted"/>
<dbReference type="Pfam" id="PF01797">
    <property type="entry name" value="Y1_Tnp"/>
    <property type="match status" value="1"/>
</dbReference>
<accession>A0AAE3KQQ8</accession>
<dbReference type="EMBL" id="RJUF01000001">
    <property type="protein sequence ID" value="MCP9761362.1"/>
    <property type="molecule type" value="Genomic_DNA"/>
</dbReference>
<reference evidence="2 3" key="1">
    <citation type="submission" date="2018-11" db="EMBL/GenBank/DDBJ databases">
        <title>Novel bacteria species description.</title>
        <authorList>
            <person name="Han J.-H."/>
        </authorList>
    </citation>
    <scope>NUCLEOTIDE SEQUENCE [LARGE SCALE GENOMIC DNA]</scope>
    <source>
        <strain evidence="2 3">KCTC23259</strain>
    </source>
</reference>
<dbReference type="InterPro" id="IPR036515">
    <property type="entry name" value="Transposase_17_sf"/>
</dbReference>
<dbReference type="AlphaFoldDB" id="A0AAE3KQQ8"/>
<dbReference type="SMART" id="SM01321">
    <property type="entry name" value="Y1_Tnp"/>
    <property type="match status" value="1"/>
</dbReference>
<evidence type="ECO:0000313" key="2">
    <source>
        <dbReference type="EMBL" id="MCP9761362.1"/>
    </source>
</evidence>
<dbReference type="GO" id="GO:0006313">
    <property type="term" value="P:DNA transposition"/>
    <property type="evidence" value="ECO:0007669"/>
    <property type="project" value="InterPro"/>
</dbReference>
<dbReference type="Gene3D" id="3.30.70.1290">
    <property type="entry name" value="Transposase IS200-like"/>
    <property type="match status" value="1"/>
</dbReference>
<comment type="caution">
    <text evidence="2">The sequence shown here is derived from an EMBL/GenBank/DDBJ whole genome shotgun (WGS) entry which is preliminary data.</text>
</comment>
<organism evidence="2 3">
    <name type="scientific">Lacihabitans soyangensis</name>
    <dbReference type="NCBI Taxonomy" id="869394"/>
    <lineage>
        <taxon>Bacteria</taxon>
        <taxon>Pseudomonadati</taxon>
        <taxon>Bacteroidota</taxon>
        <taxon>Cytophagia</taxon>
        <taxon>Cytophagales</taxon>
        <taxon>Leadbetterellaceae</taxon>
        <taxon>Lacihabitans</taxon>
    </lineage>
</organism>
<dbReference type="PANTHER" id="PTHR34322">
    <property type="entry name" value="TRANSPOSASE, Y1_TNP DOMAIN-CONTAINING"/>
    <property type="match status" value="1"/>
</dbReference>